<evidence type="ECO:0000313" key="2">
    <source>
        <dbReference type="EMBL" id="OLP86966.1"/>
    </source>
</evidence>
<accession>A0A1Q9CVL8</accession>
<keyword evidence="3" id="KW-1185">Reference proteome</keyword>
<dbReference type="OrthoDB" id="405996at2759"/>
<feature type="region of interest" description="Disordered" evidence="1">
    <location>
        <begin position="1"/>
        <end position="46"/>
    </location>
</feature>
<dbReference type="AlphaFoldDB" id="A0A1Q9CVL8"/>
<protein>
    <submittedName>
        <fullName evidence="2">Uncharacterized protein</fullName>
    </submittedName>
</protein>
<comment type="caution">
    <text evidence="2">The sequence shown here is derived from an EMBL/GenBank/DDBJ whole genome shotgun (WGS) entry which is preliminary data.</text>
</comment>
<gene>
    <name evidence="2" type="ORF">AK812_SmicGene31866</name>
</gene>
<dbReference type="EMBL" id="LSRX01000889">
    <property type="protein sequence ID" value="OLP86966.1"/>
    <property type="molecule type" value="Genomic_DNA"/>
</dbReference>
<evidence type="ECO:0000256" key="1">
    <source>
        <dbReference type="SAM" id="MobiDB-lite"/>
    </source>
</evidence>
<reference evidence="2 3" key="1">
    <citation type="submission" date="2016-02" db="EMBL/GenBank/DDBJ databases">
        <title>Genome analysis of coral dinoflagellate symbionts highlights evolutionary adaptations to a symbiotic lifestyle.</title>
        <authorList>
            <person name="Aranda M."/>
            <person name="Li Y."/>
            <person name="Liew Y.J."/>
            <person name="Baumgarten S."/>
            <person name="Simakov O."/>
            <person name="Wilson M."/>
            <person name="Piel J."/>
            <person name="Ashoor H."/>
            <person name="Bougouffa S."/>
            <person name="Bajic V.B."/>
            <person name="Ryu T."/>
            <person name="Ravasi T."/>
            <person name="Bayer T."/>
            <person name="Micklem G."/>
            <person name="Kim H."/>
            <person name="Bhak J."/>
            <person name="Lajeunesse T.C."/>
            <person name="Voolstra C.R."/>
        </authorList>
    </citation>
    <scope>NUCLEOTIDE SEQUENCE [LARGE SCALE GENOMIC DNA]</scope>
    <source>
        <strain evidence="2 3">CCMP2467</strain>
    </source>
</reference>
<name>A0A1Q9CVL8_SYMMI</name>
<sequence>MAVAQPAPRVTRWSARQPELSPKEGSARSLDTALDELPPHEESLPKSTADCWNRLRDKDRVESELGLCETGCSYHYYDDDDDDYAEAAFQLFEKKYALSTEAMLVGAFTNPDKSIGRATAHEQLQKLAAERVDRELVHPQLVSRAEELALIARGYRRIVFGDHGPYVEFEASQIVWENLPEVILKPSHAYYDEYWAEGGFVKLYKQKRSVQHKRNPPTGGVRHDREGGYADYKVGMCYISPSQLTAATRGARASADDARSRRWKK</sequence>
<evidence type="ECO:0000313" key="3">
    <source>
        <dbReference type="Proteomes" id="UP000186817"/>
    </source>
</evidence>
<proteinExistence type="predicted"/>
<dbReference type="Proteomes" id="UP000186817">
    <property type="component" value="Unassembled WGS sequence"/>
</dbReference>
<organism evidence="2 3">
    <name type="scientific">Symbiodinium microadriaticum</name>
    <name type="common">Dinoflagellate</name>
    <name type="synonym">Zooxanthella microadriatica</name>
    <dbReference type="NCBI Taxonomy" id="2951"/>
    <lineage>
        <taxon>Eukaryota</taxon>
        <taxon>Sar</taxon>
        <taxon>Alveolata</taxon>
        <taxon>Dinophyceae</taxon>
        <taxon>Suessiales</taxon>
        <taxon>Symbiodiniaceae</taxon>
        <taxon>Symbiodinium</taxon>
    </lineage>
</organism>